<sequence length="280" mass="33451">MLKEILKLIKMNGSQINNVSKYWKEIDYDVSSYIIVWNNKESRFFLENNTKEFIFSYILLSYKYGILLPNNIQLNDNLTEDISDLLENEKTIFSDNWINFSFNKLYSYTNGLLYQSILFVNENNELKPEKIVNADLLMTYEDFLNDSNINVYGEPIKILFFRNYFTITFGNDAFFEKLNNKKTTGIIDNSETAYLNTPRFNSFLRDFIILCFEYGATDFNFEWLGDENISEKGILFGNEIVYYEDIYDLLQEEHKYKPFEEIQIELDDTNYKKWLVTKEK</sequence>
<reference evidence="1 2" key="1">
    <citation type="submission" date="2020-04" db="EMBL/GenBank/DDBJ databases">
        <title>Chryseobacterium sp. RP-3-3 sp. nov., isolated from Jeju soil.</title>
        <authorList>
            <person name="Dahal R.H."/>
        </authorList>
    </citation>
    <scope>NUCLEOTIDE SEQUENCE [LARGE SCALE GENOMIC DNA]</scope>
    <source>
        <strain evidence="1 2">RP-3-3</strain>
    </source>
</reference>
<gene>
    <name evidence="1" type="ORF">HHL23_20145</name>
</gene>
<organism evidence="1 2">
    <name type="scientific">Chryseobacterium antibioticum</name>
    <dbReference type="NCBI Taxonomy" id="2728847"/>
    <lineage>
        <taxon>Bacteria</taxon>
        <taxon>Pseudomonadati</taxon>
        <taxon>Bacteroidota</taxon>
        <taxon>Flavobacteriia</taxon>
        <taxon>Flavobacteriales</taxon>
        <taxon>Weeksellaceae</taxon>
        <taxon>Chryseobacterium group</taxon>
        <taxon>Chryseobacterium</taxon>
    </lineage>
</organism>
<dbReference type="EMBL" id="JABBGI010000036">
    <property type="protein sequence ID" value="NML72082.1"/>
    <property type="molecule type" value="Genomic_DNA"/>
</dbReference>
<proteinExistence type="predicted"/>
<accession>A0A7Y0ARF7</accession>
<name>A0A7Y0ARF7_9FLAO</name>
<evidence type="ECO:0000313" key="2">
    <source>
        <dbReference type="Proteomes" id="UP000544054"/>
    </source>
</evidence>
<evidence type="ECO:0000313" key="1">
    <source>
        <dbReference type="EMBL" id="NML72082.1"/>
    </source>
</evidence>
<keyword evidence="2" id="KW-1185">Reference proteome</keyword>
<dbReference type="AlphaFoldDB" id="A0A7Y0ARF7"/>
<comment type="caution">
    <text evidence="1">The sequence shown here is derived from an EMBL/GenBank/DDBJ whole genome shotgun (WGS) entry which is preliminary data.</text>
</comment>
<dbReference type="Proteomes" id="UP000544054">
    <property type="component" value="Unassembled WGS sequence"/>
</dbReference>
<protein>
    <submittedName>
        <fullName evidence="1">Uncharacterized protein</fullName>
    </submittedName>
</protein>